<proteinExistence type="predicted"/>
<evidence type="ECO:0000313" key="3">
    <source>
        <dbReference type="Proteomes" id="UP000299102"/>
    </source>
</evidence>
<feature type="compositionally biased region" description="Pro residues" evidence="1">
    <location>
        <begin position="105"/>
        <end position="123"/>
    </location>
</feature>
<feature type="region of interest" description="Disordered" evidence="1">
    <location>
        <begin position="60"/>
        <end position="138"/>
    </location>
</feature>
<feature type="compositionally biased region" description="Low complexity" evidence="1">
    <location>
        <begin position="77"/>
        <end position="100"/>
    </location>
</feature>
<evidence type="ECO:0000256" key="1">
    <source>
        <dbReference type="SAM" id="MobiDB-lite"/>
    </source>
</evidence>
<dbReference type="Proteomes" id="UP000299102">
    <property type="component" value="Unassembled WGS sequence"/>
</dbReference>
<accession>A0A4C2A2N4</accession>
<organism evidence="2 3">
    <name type="scientific">Eumeta variegata</name>
    <name type="common">Bagworm moth</name>
    <name type="synonym">Eumeta japonica</name>
    <dbReference type="NCBI Taxonomy" id="151549"/>
    <lineage>
        <taxon>Eukaryota</taxon>
        <taxon>Metazoa</taxon>
        <taxon>Ecdysozoa</taxon>
        <taxon>Arthropoda</taxon>
        <taxon>Hexapoda</taxon>
        <taxon>Insecta</taxon>
        <taxon>Pterygota</taxon>
        <taxon>Neoptera</taxon>
        <taxon>Endopterygota</taxon>
        <taxon>Lepidoptera</taxon>
        <taxon>Glossata</taxon>
        <taxon>Ditrysia</taxon>
        <taxon>Tineoidea</taxon>
        <taxon>Psychidae</taxon>
        <taxon>Oiketicinae</taxon>
        <taxon>Eumeta</taxon>
    </lineage>
</organism>
<protein>
    <submittedName>
        <fullName evidence="2">Uncharacterized protein</fullName>
    </submittedName>
</protein>
<keyword evidence="3" id="KW-1185">Reference proteome</keyword>
<name>A0A4C2A2N4_EUMVA</name>
<dbReference type="AlphaFoldDB" id="A0A4C2A2N4"/>
<comment type="caution">
    <text evidence="2">The sequence shown here is derived from an EMBL/GenBank/DDBJ whole genome shotgun (WGS) entry which is preliminary data.</text>
</comment>
<gene>
    <name evidence="2" type="ORF">EVAR_68696_1</name>
</gene>
<dbReference type="EMBL" id="BGZK01002445">
    <property type="protein sequence ID" value="GBP94002.1"/>
    <property type="molecule type" value="Genomic_DNA"/>
</dbReference>
<reference evidence="2 3" key="1">
    <citation type="journal article" date="2019" name="Commun. Biol.">
        <title>The bagworm genome reveals a unique fibroin gene that provides high tensile strength.</title>
        <authorList>
            <person name="Kono N."/>
            <person name="Nakamura H."/>
            <person name="Ohtoshi R."/>
            <person name="Tomita M."/>
            <person name="Numata K."/>
            <person name="Arakawa K."/>
        </authorList>
    </citation>
    <scope>NUCLEOTIDE SEQUENCE [LARGE SCALE GENOMIC DNA]</scope>
</reference>
<sequence length="138" mass="15280">MPTRCLQRRLLAYSNKLPDATGKRANLSALCFCCTRNGIQFYLLEQSYFFAHYFVRAQNKRENREIPPRGAADCGRRPAPARAEEPPTATDANRPFPRSVRAARRPPPAARRPPPAARRPPPKGATEALPPSSASGAR</sequence>
<evidence type="ECO:0000313" key="2">
    <source>
        <dbReference type="EMBL" id="GBP94002.1"/>
    </source>
</evidence>